<dbReference type="InterPro" id="IPR000477">
    <property type="entry name" value="RT_dom"/>
</dbReference>
<dbReference type="RefSeq" id="WP_183252189.1">
    <property type="nucleotide sequence ID" value="NZ_BAAAFF010000004.1"/>
</dbReference>
<evidence type="ECO:0000259" key="1">
    <source>
        <dbReference type="PROSITE" id="PS50878"/>
    </source>
</evidence>
<dbReference type="PROSITE" id="PS50878">
    <property type="entry name" value="RT_POL"/>
    <property type="match status" value="1"/>
</dbReference>
<evidence type="ECO:0000313" key="3">
    <source>
        <dbReference type="Proteomes" id="UP000566663"/>
    </source>
</evidence>
<reference evidence="2 3" key="1">
    <citation type="submission" date="2020-08" db="EMBL/GenBank/DDBJ databases">
        <title>Genomic Encyclopedia of Type Strains, Phase IV (KMG-IV): sequencing the most valuable type-strain genomes for metagenomic binning, comparative biology and taxonomic classification.</title>
        <authorList>
            <person name="Goeker M."/>
        </authorList>
    </citation>
    <scope>NUCLEOTIDE SEQUENCE [LARGE SCALE GENOMIC DNA]</scope>
    <source>
        <strain evidence="2 3">DSM 25335</strain>
    </source>
</reference>
<sequence length="408" mass="43804">MIAAVRRTGEVNGARRAGRLSRRFLASDTARLAAAAAAYERKVGGLVGADGDALKAVFAALPAMDPYKPSRGRLLAVPREKFDGSFRWVFSAKFVDHAVGLLVKYALEGLCTPEPTQFMSTGGRAGFERWLRTELPAAALVITTDIPSCFESLLRDAVISGLPLPAAVKKAVLFDPKDRALFLDVAPGGLTPMNKEKVAVVSAHKRGIPQGTAPASIVSEAMIAPIIRAINDTSPDVFAASFGDNLIVVLRNAKDRTSVIDALTSSVRDTFGADVIGPLTSRTRITSPRRGVSFCGREYRLHRGKMRVELSAGRLDKFALKTLVRIRDAKRSKDPVAFAAIRESINGWVAQNAVIPGAVSVAVDLLIHLESMAPKEAAYTFEDDPDGTPTVGELIMAEDTDPPWVESL</sequence>
<dbReference type="Proteomes" id="UP000566663">
    <property type="component" value="Unassembled WGS sequence"/>
</dbReference>
<keyword evidence="3" id="KW-1185">Reference proteome</keyword>
<comment type="caution">
    <text evidence="2">The sequence shown here is derived from an EMBL/GenBank/DDBJ whole genome shotgun (WGS) entry which is preliminary data.</text>
</comment>
<dbReference type="AlphaFoldDB" id="A0A7W8HWT7"/>
<protein>
    <recommendedName>
        <fullName evidence="1">Reverse transcriptase domain-containing protein</fullName>
    </recommendedName>
</protein>
<accession>A0A7W8HWT7</accession>
<gene>
    <name evidence="2" type="ORF">HNQ67_000610</name>
</gene>
<name>A0A7W8HWT7_9CAUL</name>
<feature type="domain" description="Reverse transcriptase" evidence="1">
    <location>
        <begin position="58"/>
        <end position="294"/>
    </location>
</feature>
<organism evidence="2 3">
    <name type="scientific">Brevundimonas basaltis</name>
    <dbReference type="NCBI Taxonomy" id="472166"/>
    <lineage>
        <taxon>Bacteria</taxon>
        <taxon>Pseudomonadati</taxon>
        <taxon>Pseudomonadota</taxon>
        <taxon>Alphaproteobacteria</taxon>
        <taxon>Caulobacterales</taxon>
        <taxon>Caulobacteraceae</taxon>
        <taxon>Brevundimonas</taxon>
    </lineage>
</organism>
<evidence type="ECO:0000313" key="2">
    <source>
        <dbReference type="EMBL" id="MBB5291114.1"/>
    </source>
</evidence>
<dbReference type="EMBL" id="JACHFZ010000001">
    <property type="protein sequence ID" value="MBB5291114.1"/>
    <property type="molecule type" value="Genomic_DNA"/>
</dbReference>
<proteinExistence type="predicted"/>